<evidence type="ECO:0000256" key="5">
    <source>
        <dbReference type="ARBA" id="ARBA00022617"/>
    </source>
</evidence>
<dbReference type="InterPro" id="IPR036400">
    <property type="entry name" value="Cyt_B5-like_heme/steroid_sf"/>
</dbReference>
<dbReference type="SMART" id="SM01117">
    <property type="entry name" value="Cyt-b5"/>
    <property type="match status" value="1"/>
</dbReference>
<proteinExistence type="inferred from homology"/>
<keyword evidence="6" id="KW-0285">Flavoprotein</keyword>
<dbReference type="InterPro" id="IPR018506">
    <property type="entry name" value="Cyt_B5_heme-BS"/>
</dbReference>
<dbReference type="InterPro" id="IPR001199">
    <property type="entry name" value="Cyt_B5-like_heme/steroid-bd"/>
</dbReference>
<evidence type="ECO:0000259" key="18">
    <source>
        <dbReference type="PROSITE" id="PS50255"/>
    </source>
</evidence>
<dbReference type="PRINTS" id="PR00363">
    <property type="entry name" value="CYTOCHROMEB5"/>
</dbReference>
<dbReference type="OrthoDB" id="1925334at2759"/>
<keyword evidence="21" id="KW-1185">Reference proteome</keyword>
<dbReference type="Gene3D" id="3.20.20.70">
    <property type="entry name" value="Aldolase class I"/>
    <property type="match status" value="1"/>
</dbReference>
<dbReference type="AlphaFoldDB" id="A0A1J7JQP9"/>
<comment type="subunit">
    <text evidence="4">Homotetramer.</text>
</comment>
<dbReference type="FunFam" id="3.10.120.10:FF:000012">
    <property type="entry name" value="Mitochondrial cytochrome b2, putative"/>
    <property type="match status" value="1"/>
</dbReference>
<evidence type="ECO:0000256" key="3">
    <source>
        <dbReference type="ARBA" id="ARBA00004569"/>
    </source>
</evidence>
<dbReference type="PROSITE" id="PS00191">
    <property type="entry name" value="CYTOCHROME_B5_1"/>
    <property type="match status" value="1"/>
</dbReference>
<dbReference type="InterPro" id="IPR000262">
    <property type="entry name" value="FMN-dep_DH"/>
</dbReference>
<evidence type="ECO:0000256" key="6">
    <source>
        <dbReference type="ARBA" id="ARBA00022630"/>
    </source>
</evidence>
<dbReference type="GO" id="GO:0046872">
    <property type="term" value="F:metal ion binding"/>
    <property type="evidence" value="ECO:0007669"/>
    <property type="project" value="UniProtKB-UniRule"/>
</dbReference>
<reference evidence="20 21" key="1">
    <citation type="submission" date="2016-10" db="EMBL/GenBank/DDBJ databases">
        <title>Draft genome sequence of Coniochaeta ligniaria NRRL30616, a lignocellulolytic fungus for bioabatement of inhibitors in plant biomass hydrolysates.</title>
        <authorList>
            <consortium name="DOE Joint Genome Institute"/>
            <person name="Jimenez D.J."/>
            <person name="Hector R.E."/>
            <person name="Riley R."/>
            <person name="Sun H."/>
            <person name="Grigoriev I.V."/>
            <person name="Van Elsas J.D."/>
            <person name="Nichols N.N."/>
        </authorList>
    </citation>
    <scope>NUCLEOTIDE SEQUENCE [LARGE SCALE GENOMIC DNA]</scope>
    <source>
        <strain evidence="20 21">NRRL 30616</strain>
    </source>
</reference>
<evidence type="ECO:0000256" key="15">
    <source>
        <dbReference type="ARBA" id="ARBA00066458"/>
    </source>
</evidence>
<evidence type="ECO:0000256" key="4">
    <source>
        <dbReference type="ARBA" id="ARBA00011881"/>
    </source>
</evidence>
<evidence type="ECO:0000256" key="16">
    <source>
        <dbReference type="ARBA" id="ARBA00068515"/>
    </source>
</evidence>
<dbReference type="InterPro" id="IPR013785">
    <property type="entry name" value="Aldolase_TIM"/>
</dbReference>
<dbReference type="PROSITE" id="PS51349">
    <property type="entry name" value="FMN_HYDROXY_ACID_DH_2"/>
    <property type="match status" value="1"/>
</dbReference>
<dbReference type="Proteomes" id="UP000182658">
    <property type="component" value="Unassembled WGS sequence"/>
</dbReference>
<keyword evidence="11" id="KW-0496">Mitochondrion</keyword>
<keyword evidence="5 17" id="KW-0349">Heme</keyword>
<dbReference type="Pfam" id="PF01070">
    <property type="entry name" value="FMN_dh"/>
    <property type="match status" value="1"/>
</dbReference>
<protein>
    <recommendedName>
        <fullName evidence="16">L-lactate dehydrogenase (cytochrome)</fullName>
        <ecNumber evidence="15">1.1.2.3</ecNumber>
    </recommendedName>
</protein>
<dbReference type="SUPFAM" id="SSF55856">
    <property type="entry name" value="Cytochrome b5-like heme/steroid binding domain"/>
    <property type="match status" value="1"/>
</dbReference>
<dbReference type="InterPro" id="IPR037458">
    <property type="entry name" value="L-MDH/L-LDH_FMN-bd"/>
</dbReference>
<comment type="cofactor">
    <cofactor evidence="1">
        <name>FMN</name>
        <dbReference type="ChEBI" id="CHEBI:58210"/>
    </cofactor>
</comment>
<comment type="similarity">
    <text evidence="14">In the N-terminal section; belongs to the cytochrome b5 family.</text>
</comment>
<dbReference type="GO" id="GO:0006089">
    <property type="term" value="P:lactate metabolic process"/>
    <property type="evidence" value="ECO:0007669"/>
    <property type="project" value="TreeGrafter"/>
</dbReference>
<comment type="similarity">
    <text evidence="13">In the C-terminal section; belongs to the FMN-dependent alpha-hydroxy acid dehydrogenase family.</text>
</comment>
<evidence type="ECO:0000256" key="2">
    <source>
        <dbReference type="ARBA" id="ARBA00001970"/>
    </source>
</evidence>
<organism evidence="20 21">
    <name type="scientific">Coniochaeta ligniaria NRRL 30616</name>
    <dbReference type="NCBI Taxonomy" id="1408157"/>
    <lineage>
        <taxon>Eukaryota</taxon>
        <taxon>Fungi</taxon>
        <taxon>Dikarya</taxon>
        <taxon>Ascomycota</taxon>
        <taxon>Pezizomycotina</taxon>
        <taxon>Sordariomycetes</taxon>
        <taxon>Sordariomycetidae</taxon>
        <taxon>Coniochaetales</taxon>
        <taxon>Coniochaetaceae</taxon>
        <taxon>Coniochaeta</taxon>
    </lineage>
</organism>
<dbReference type="EMBL" id="KV875095">
    <property type="protein sequence ID" value="OIW31676.1"/>
    <property type="molecule type" value="Genomic_DNA"/>
</dbReference>
<dbReference type="GO" id="GO:0004460">
    <property type="term" value="F:L-lactate dehydrogenase (cytochrome) activity"/>
    <property type="evidence" value="ECO:0007669"/>
    <property type="project" value="UniProtKB-EC"/>
</dbReference>
<evidence type="ECO:0000256" key="17">
    <source>
        <dbReference type="RuleBase" id="RU362121"/>
    </source>
</evidence>
<dbReference type="InterPro" id="IPR008259">
    <property type="entry name" value="FMN_hydac_DH_AS"/>
</dbReference>
<dbReference type="EC" id="1.1.2.3" evidence="15"/>
<dbReference type="GO" id="GO:0020037">
    <property type="term" value="F:heme binding"/>
    <property type="evidence" value="ECO:0007669"/>
    <property type="project" value="UniProtKB-UniRule"/>
</dbReference>
<keyword evidence="8 17" id="KW-0479">Metal-binding</keyword>
<dbReference type="PANTHER" id="PTHR10578">
    <property type="entry name" value="S -2-HYDROXY-ACID OXIDASE-RELATED"/>
    <property type="match status" value="1"/>
</dbReference>
<dbReference type="PANTHER" id="PTHR10578:SF148">
    <property type="entry name" value="L-LACTATE DEHYDROGENASE (CYTOCHROME)"/>
    <property type="match status" value="1"/>
</dbReference>
<dbReference type="FunCoup" id="A0A1J7JQP9">
    <property type="interactions" value="330"/>
</dbReference>
<evidence type="ECO:0000256" key="7">
    <source>
        <dbReference type="ARBA" id="ARBA00022643"/>
    </source>
</evidence>
<feature type="domain" description="Cytochrome b5 heme-binding" evidence="18">
    <location>
        <begin position="4"/>
        <end position="81"/>
    </location>
</feature>
<keyword evidence="10 17" id="KW-0408">Iron</keyword>
<gene>
    <name evidence="20" type="ORF">CONLIGDRAFT_629341</name>
</gene>
<comment type="catalytic activity">
    <reaction evidence="12">
        <text>(S)-lactate + 2 Fe(III)-[cytochrome c] = 2 Fe(II)-[cytochrome c] + pyruvate + 2 H(+)</text>
        <dbReference type="Rhea" id="RHEA:19909"/>
        <dbReference type="Rhea" id="RHEA-COMP:10350"/>
        <dbReference type="Rhea" id="RHEA-COMP:14399"/>
        <dbReference type="ChEBI" id="CHEBI:15361"/>
        <dbReference type="ChEBI" id="CHEBI:15378"/>
        <dbReference type="ChEBI" id="CHEBI:16651"/>
        <dbReference type="ChEBI" id="CHEBI:29033"/>
        <dbReference type="ChEBI" id="CHEBI:29034"/>
        <dbReference type="EC" id="1.1.2.3"/>
    </reaction>
    <physiologicalReaction direction="left-to-right" evidence="12">
        <dbReference type="Rhea" id="RHEA:19910"/>
    </physiologicalReaction>
</comment>
<evidence type="ECO:0000259" key="19">
    <source>
        <dbReference type="PROSITE" id="PS51349"/>
    </source>
</evidence>
<feature type="domain" description="FMN hydroxy acid dehydrogenase" evidence="19">
    <location>
        <begin position="107"/>
        <end position="467"/>
    </location>
</feature>
<evidence type="ECO:0000313" key="21">
    <source>
        <dbReference type="Proteomes" id="UP000182658"/>
    </source>
</evidence>
<comment type="similarity">
    <text evidence="17">Belongs to the cytochrome b5 family.</text>
</comment>
<keyword evidence="9" id="KW-0560">Oxidoreductase</keyword>
<dbReference type="CDD" id="cd02922">
    <property type="entry name" value="FCB2_FMN"/>
    <property type="match status" value="1"/>
</dbReference>
<name>A0A1J7JQP9_9PEZI</name>
<evidence type="ECO:0000256" key="8">
    <source>
        <dbReference type="ARBA" id="ARBA00022723"/>
    </source>
</evidence>
<comment type="cofactor">
    <cofactor evidence="2">
        <name>heme b</name>
        <dbReference type="ChEBI" id="CHEBI:60344"/>
    </cofactor>
</comment>
<keyword evidence="7" id="KW-0288">FMN</keyword>
<evidence type="ECO:0000256" key="11">
    <source>
        <dbReference type="ARBA" id="ARBA00023128"/>
    </source>
</evidence>
<dbReference type="Pfam" id="PF00173">
    <property type="entry name" value="Cyt-b5"/>
    <property type="match status" value="1"/>
</dbReference>
<evidence type="ECO:0000256" key="12">
    <source>
        <dbReference type="ARBA" id="ARBA00052399"/>
    </source>
</evidence>
<dbReference type="GO" id="GO:0005758">
    <property type="term" value="C:mitochondrial intermembrane space"/>
    <property type="evidence" value="ECO:0007669"/>
    <property type="project" value="UniProtKB-SubCell"/>
</dbReference>
<dbReference type="STRING" id="1408157.A0A1J7JQP9"/>
<evidence type="ECO:0000256" key="9">
    <source>
        <dbReference type="ARBA" id="ARBA00023002"/>
    </source>
</evidence>
<dbReference type="Gene3D" id="3.10.120.10">
    <property type="entry name" value="Cytochrome b5-like heme/steroid binding domain"/>
    <property type="match status" value="1"/>
</dbReference>
<dbReference type="PROSITE" id="PS50255">
    <property type="entry name" value="CYTOCHROME_B5_2"/>
    <property type="match status" value="1"/>
</dbReference>
<dbReference type="InParanoid" id="A0A1J7JQP9"/>
<evidence type="ECO:0000313" key="20">
    <source>
        <dbReference type="EMBL" id="OIW31676.1"/>
    </source>
</evidence>
<accession>A0A1J7JQP9</accession>
<dbReference type="InterPro" id="IPR037396">
    <property type="entry name" value="FMN_HAD"/>
</dbReference>
<sequence length="497" mass="55215">MTVKTQLTGVEVAKHNSSSDCWVIVHGRAYDVTEFLPEHPGGQKIILKYAGKDATEEFDPIHPPDTLEKYLDKSKHLGPVDMTTVIKEATEDDPEELERQKRIAEMPLLEQCYNLMDFEAVAKRVMKKTAWGYYSSAADDEITMRENHSAFHRIWFRPQILVDVEKVDLGTTMLGTKVDIPFYVTATALGKLGHVEGEVVLTRAAHKHNVVQMIPTLASCAFDEIVDAAADGQVQWLQLYVNKDRDITKRIVEHAEKRGCKGLFITVDAPQLGRREKDMRSKFTDPGSNVQSGQAVETNQGAARAISSFIDPGLSWKDVPWFRSITKMPILLKGVQRVEDVIKAIEAGVQGVVLSNHGGRQLDFARSGIEILAETMPVLRQLGLENKIEIYIDGGIRRSTDIIKALCLGAKGVGIGRPFLYAMSAYGFNGVDRAMQLLKDEMEMNMRLIGAQNVDQLNPSMVDVKSLFNHGYGPADNLAVSVYDPLVTPGPRPKSKL</sequence>
<dbReference type="SUPFAM" id="SSF51395">
    <property type="entry name" value="FMN-linked oxidoreductases"/>
    <property type="match status" value="1"/>
</dbReference>
<dbReference type="FunFam" id="3.20.20.70:FF:000062">
    <property type="entry name" value="Cytochrome b2, mitochondrial, putative"/>
    <property type="match status" value="1"/>
</dbReference>
<dbReference type="PROSITE" id="PS00557">
    <property type="entry name" value="FMN_HYDROXY_ACID_DH_1"/>
    <property type="match status" value="1"/>
</dbReference>
<evidence type="ECO:0000256" key="13">
    <source>
        <dbReference type="ARBA" id="ARBA00061137"/>
    </source>
</evidence>
<comment type="subcellular location">
    <subcellularLocation>
        <location evidence="3">Mitochondrion intermembrane space</location>
    </subcellularLocation>
</comment>
<evidence type="ECO:0000256" key="14">
    <source>
        <dbReference type="ARBA" id="ARBA00061589"/>
    </source>
</evidence>
<evidence type="ECO:0000256" key="1">
    <source>
        <dbReference type="ARBA" id="ARBA00001917"/>
    </source>
</evidence>
<evidence type="ECO:0000256" key="10">
    <source>
        <dbReference type="ARBA" id="ARBA00023004"/>
    </source>
</evidence>